<evidence type="ECO:0000256" key="1">
    <source>
        <dbReference type="SAM" id="Phobius"/>
    </source>
</evidence>
<sequence>MAVIKEEIQFNTEHIKEEMDKEHETVLQRLEEISEVLIASLDEERSVRNEVLIHVLMDSFEKLFCSGHLKTKEVVDSSKVQQRFVGLSSRIKPSLEPRKHVETPRITWKDIKSFIRACFLSFIVVILIVFSDYLHHAISEIFKIAVQLFQSNVLIYFLYNMLYYYKNS</sequence>
<protein>
    <submittedName>
        <fullName evidence="2">Uncharacterized protein</fullName>
    </submittedName>
</protein>
<accession>A0AAV4QUG9</accession>
<evidence type="ECO:0000313" key="3">
    <source>
        <dbReference type="Proteomes" id="UP001054945"/>
    </source>
</evidence>
<keyword evidence="1" id="KW-1133">Transmembrane helix</keyword>
<dbReference type="Proteomes" id="UP001054945">
    <property type="component" value="Unassembled WGS sequence"/>
</dbReference>
<gene>
    <name evidence="2" type="ORF">CEXT_614041</name>
</gene>
<evidence type="ECO:0000313" key="2">
    <source>
        <dbReference type="EMBL" id="GIY13110.1"/>
    </source>
</evidence>
<dbReference type="AlphaFoldDB" id="A0AAV4QUG9"/>
<organism evidence="2 3">
    <name type="scientific">Caerostris extrusa</name>
    <name type="common">Bark spider</name>
    <name type="synonym">Caerostris bankana</name>
    <dbReference type="NCBI Taxonomy" id="172846"/>
    <lineage>
        <taxon>Eukaryota</taxon>
        <taxon>Metazoa</taxon>
        <taxon>Ecdysozoa</taxon>
        <taxon>Arthropoda</taxon>
        <taxon>Chelicerata</taxon>
        <taxon>Arachnida</taxon>
        <taxon>Araneae</taxon>
        <taxon>Araneomorphae</taxon>
        <taxon>Entelegynae</taxon>
        <taxon>Araneoidea</taxon>
        <taxon>Araneidae</taxon>
        <taxon>Caerostris</taxon>
    </lineage>
</organism>
<feature type="transmembrane region" description="Helical" evidence="1">
    <location>
        <begin position="141"/>
        <end position="165"/>
    </location>
</feature>
<comment type="caution">
    <text evidence="2">The sequence shown here is derived from an EMBL/GenBank/DDBJ whole genome shotgun (WGS) entry which is preliminary data.</text>
</comment>
<keyword evidence="1" id="KW-0812">Transmembrane</keyword>
<name>A0AAV4QUG9_CAEEX</name>
<dbReference type="EMBL" id="BPLR01006893">
    <property type="protein sequence ID" value="GIY13110.1"/>
    <property type="molecule type" value="Genomic_DNA"/>
</dbReference>
<feature type="transmembrane region" description="Helical" evidence="1">
    <location>
        <begin position="114"/>
        <end position="135"/>
    </location>
</feature>
<keyword evidence="1" id="KW-0472">Membrane</keyword>
<reference evidence="2 3" key="1">
    <citation type="submission" date="2021-06" db="EMBL/GenBank/DDBJ databases">
        <title>Caerostris extrusa draft genome.</title>
        <authorList>
            <person name="Kono N."/>
            <person name="Arakawa K."/>
        </authorList>
    </citation>
    <scope>NUCLEOTIDE SEQUENCE [LARGE SCALE GENOMIC DNA]</scope>
</reference>
<proteinExistence type="predicted"/>
<keyword evidence="3" id="KW-1185">Reference proteome</keyword>